<proteinExistence type="predicted"/>
<dbReference type="SUPFAM" id="SSF46894">
    <property type="entry name" value="C-terminal effector domain of the bipartite response regulators"/>
    <property type="match status" value="1"/>
</dbReference>
<keyword evidence="3" id="KW-1185">Reference proteome</keyword>
<dbReference type="SMART" id="SM00421">
    <property type="entry name" value="HTH_LUXR"/>
    <property type="match status" value="1"/>
</dbReference>
<evidence type="ECO:0000313" key="2">
    <source>
        <dbReference type="EMBL" id="MVQ29847.1"/>
    </source>
</evidence>
<evidence type="ECO:0000259" key="1">
    <source>
        <dbReference type="SMART" id="SM00421"/>
    </source>
</evidence>
<reference evidence="2 3" key="1">
    <citation type="submission" date="2019-12" db="EMBL/GenBank/DDBJ databases">
        <authorList>
            <person name="Huq M.A."/>
        </authorList>
    </citation>
    <scope>NUCLEOTIDE SEQUENCE [LARGE SCALE GENOMIC DNA]</scope>
    <source>
        <strain evidence="2 3">MAH-25</strain>
    </source>
</reference>
<dbReference type="Proteomes" id="UP000469385">
    <property type="component" value="Unassembled WGS sequence"/>
</dbReference>
<dbReference type="GO" id="GO:0003677">
    <property type="term" value="F:DNA binding"/>
    <property type="evidence" value="ECO:0007669"/>
    <property type="project" value="InterPro"/>
</dbReference>
<dbReference type="GO" id="GO:0006355">
    <property type="term" value="P:regulation of DNA-templated transcription"/>
    <property type="evidence" value="ECO:0007669"/>
    <property type="project" value="InterPro"/>
</dbReference>
<name>A0A6N8ISN6_9BURK</name>
<protein>
    <recommendedName>
        <fullName evidence="1">HTH luxR-type domain-containing protein</fullName>
    </recommendedName>
</protein>
<feature type="domain" description="HTH luxR-type" evidence="1">
    <location>
        <begin position="300"/>
        <end position="357"/>
    </location>
</feature>
<organism evidence="2 3">
    <name type="scientific">Ramlibacter pinisoli</name>
    <dbReference type="NCBI Taxonomy" id="2682844"/>
    <lineage>
        <taxon>Bacteria</taxon>
        <taxon>Pseudomonadati</taxon>
        <taxon>Pseudomonadota</taxon>
        <taxon>Betaproteobacteria</taxon>
        <taxon>Burkholderiales</taxon>
        <taxon>Comamonadaceae</taxon>
        <taxon>Ramlibacter</taxon>
    </lineage>
</organism>
<dbReference type="RefSeq" id="WP_157397808.1">
    <property type="nucleotide sequence ID" value="NZ_WSEL01000003.1"/>
</dbReference>
<dbReference type="SUPFAM" id="SSF55785">
    <property type="entry name" value="PYP-like sensor domain (PAS domain)"/>
    <property type="match status" value="1"/>
</dbReference>
<dbReference type="Gene3D" id="1.10.10.10">
    <property type="entry name" value="Winged helix-like DNA-binding domain superfamily/Winged helix DNA-binding domain"/>
    <property type="match status" value="1"/>
</dbReference>
<dbReference type="AlphaFoldDB" id="A0A6N8ISN6"/>
<dbReference type="InterPro" id="IPR035965">
    <property type="entry name" value="PAS-like_dom_sf"/>
</dbReference>
<gene>
    <name evidence="2" type="ORF">GON04_10330</name>
</gene>
<dbReference type="InterPro" id="IPR000792">
    <property type="entry name" value="Tscrpt_reg_LuxR_C"/>
</dbReference>
<accession>A0A6N8ISN6</accession>
<dbReference type="EMBL" id="WSEL01000003">
    <property type="protein sequence ID" value="MVQ29847.1"/>
    <property type="molecule type" value="Genomic_DNA"/>
</dbReference>
<sequence length="369" mass="39830">MDEYERVIGRLYGAGLGEDSWDEALGAVARSIDACGHLIYELRGDNAGVDCVISEQGIGQEALERYFARFLPRNVWAANRSTMLPGAVVTSSMLYPDHLLKRTEYYADWLRHVQVFHAIGGMVAQDAESSTKITFVRPERRRTFDVDHRQTVERVFPHLRGALATRRRIARLESLLDPLRDAVDGLGQGLAIVGADGQVVHLNRCAQDLVDAGHPVAVRQGVLQFRDGRVQGQFLARLQAALAGPHPAADATFLVRQPPAPDLQCLVLPLPARVAGPRRAALFLSTSGAAGVPGPVLQSLYGLTAAEAALAVALGAGTMLEAHAAARGVSLHTVKSQLKAVLAKLGVHRQADVVRVVNRLLQPYGTTPH</sequence>
<comment type="caution">
    <text evidence="2">The sequence shown here is derived from an EMBL/GenBank/DDBJ whole genome shotgun (WGS) entry which is preliminary data.</text>
</comment>
<dbReference type="InterPro" id="IPR016032">
    <property type="entry name" value="Sig_transdc_resp-reg_C-effctor"/>
</dbReference>
<evidence type="ECO:0000313" key="3">
    <source>
        <dbReference type="Proteomes" id="UP000469385"/>
    </source>
</evidence>
<dbReference type="InterPro" id="IPR036388">
    <property type="entry name" value="WH-like_DNA-bd_sf"/>
</dbReference>